<feature type="region of interest" description="Disordered" evidence="1">
    <location>
        <begin position="317"/>
        <end position="346"/>
    </location>
</feature>
<feature type="compositionally biased region" description="Polar residues" evidence="1">
    <location>
        <begin position="159"/>
        <end position="173"/>
    </location>
</feature>
<protein>
    <submittedName>
        <fullName evidence="2">Uncharacterized protein</fullName>
    </submittedName>
</protein>
<dbReference type="EMBL" id="RIBY02002611">
    <property type="protein sequence ID" value="KAH9808134.1"/>
    <property type="molecule type" value="Genomic_DNA"/>
</dbReference>
<comment type="caution">
    <text evidence="2">The sequence shown here is derived from an EMBL/GenBank/DDBJ whole genome shotgun (WGS) entry which is preliminary data.</text>
</comment>
<reference evidence="2 3" key="2">
    <citation type="journal article" date="2021" name="Curr. Genet.">
        <title>Genetic response to nitrogen starvation in the aggressive Eucalyptus foliar pathogen Teratosphaeria destructans.</title>
        <authorList>
            <person name="Havenga M."/>
            <person name="Wingfield B.D."/>
            <person name="Wingfield M.J."/>
            <person name="Dreyer L.L."/>
            <person name="Roets F."/>
            <person name="Aylward J."/>
        </authorList>
    </citation>
    <scope>NUCLEOTIDE SEQUENCE [LARGE SCALE GENOMIC DNA]</scope>
    <source>
        <strain evidence="2">CMW44962</strain>
    </source>
</reference>
<feature type="compositionally biased region" description="Acidic residues" evidence="1">
    <location>
        <begin position="337"/>
        <end position="346"/>
    </location>
</feature>
<gene>
    <name evidence="2" type="ORF">Tdes44962_MAKER06315</name>
</gene>
<keyword evidence="3" id="KW-1185">Reference proteome</keyword>
<feature type="region of interest" description="Disordered" evidence="1">
    <location>
        <begin position="98"/>
        <end position="180"/>
    </location>
</feature>
<proteinExistence type="predicted"/>
<organism evidence="2 3">
    <name type="scientific">Teratosphaeria destructans</name>
    <dbReference type="NCBI Taxonomy" id="418781"/>
    <lineage>
        <taxon>Eukaryota</taxon>
        <taxon>Fungi</taxon>
        <taxon>Dikarya</taxon>
        <taxon>Ascomycota</taxon>
        <taxon>Pezizomycotina</taxon>
        <taxon>Dothideomycetes</taxon>
        <taxon>Dothideomycetidae</taxon>
        <taxon>Mycosphaerellales</taxon>
        <taxon>Teratosphaeriaceae</taxon>
        <taxon>Teratosphaeria</taxon>
    </lineage>
</organism>
<reference evidence="2 3" key="1">
    <citation type="journal article" date="2018" name="IMA Fungus">
        <title>IMA Genome-F 10: Nine draft genome sequences of Claviceps purpurea s.lat., including C. arundinis, C. humidiphila, and C. cf. spartinae, pseudomolecules for the pitch canker pathogen Fusarium circinatum, draft genome of Davidsoniella eucalypti, Grosmannia galeiformis, Quambalaria eucalypti, and Teratosphaeria destructans.</title>
        <authorList>
            <person name="Wingfield B.D."/>
            <person name="Liu M."/>
            <person name="Nguyen H.D."/>
            <person name="Lane F.A."/>
            <person name="Morgan S.W."/>
            <person name="De Vos L."/>
            <person name="Wilken P.M."/>
            <person name="Duong T.A."/>
            <person name="Aylward J."/>
            <person name="Coetzee M.P."/>
            <person name="Dadej K."/>
            <person name="De Beer Z.W."/>
            <person name="Findlay W."/>
            <person name="Havenga M."/>
            <person name="Kolarik M."/>
            <person name="Menzies J.G."/>
            <person name="Naidoo K."/>
            <person name="Pochopski O."/>
            <person name="Shoukouhi P."/>
            <person name="Santana Q.C."/>
            <person name="Seifert K.A."/>
            <person name="Soal N."/>
            <person name="Steenkamp E.T."/>
            <person name="Tatham C.T."/>
            <person name="van der Nest M.A."/>
            <person name="Wingfield M.J."/>
        </authorList>
    </citation>
    <scope>NUCLEOTIDE SEQUENCE [LARGE SCALE GENOMIC DNA]</scope>
    <source>
        <strain evidence="2">CMW44962</strain>
    </source>
</reference>
<dbReference type="AlphaFoldDB" id="A0A9W7VY12"/>
<name>A0A9W7VY12_9PEZI</name>
<evidence type="ECO:0000313" key="3">
    <source>
        <dbReference type="Proteomes" id="UP001138500"/>
    </source>
</evidence>
<feature type="compositionally biased region" description="Low complexity" evidence="1">
    <location>
        <begin position="130"/>
        <end position="155"/>
    </location>
</feature>
<feature type="compositionally biased region" description="Acidic residues" evidence="1">
    <location>
        <begin position="104"/>
        <end position="118"/>
    </location>
</feature>
<sequence length="346" mass="37236">MGHKYSSDIPIVERYFRSHSIDLSTLTAAHLNACYDRLADNDAYFVQDGAAGGEGECKRLLLNYLHRSGTKGKLPAKKVLALVDESLECRGRRRERAATRLIEGEDDEAAEDMDEQGDATDPQVVKLTKSAKAGSESSKAQKTKPKPSSSKPQKPGTAQGKTAKSNTNQTSSPDDIHTLPSIPTLLDQYRTAISQYGPQGAAATGAFELLPTTLVNSLRVAAAAPRHPPPPTLPVSTRPQYIAKTMVIYTFSDYSVETITYPGVLEGGKLPPWPNEWDAQERAGWQTGGRVLVRAQAVEFHAGWDLDAGLRAETRDLGATSGAGGTAGCDGEGLDGQVEEEEEEEL</sequence>
<dbReference type="Proteomes" id="UP001138500">
    <property type="component" value="Unassembled WGS sequence"/>
</dbReference>
<accession>A0A9W7VY12</accession>
<evidence type="ECO:0000313" key="2">
    <source>
        <dbReference type="EMBL" id="KAH9808134.1"/>
    </source>
</evidence>
<feature type="compositionally biased region" description="Gly residues" evidence="1">
    <location>
        <begin position="321"/>
        <end position="331"/>
    </location>
</feature>
<evidence type="ECO:0000256" key="1">
    <source>
        <dbReference type="SAM" id="MobiDB-lite"/>
    </source>
</evidence>